<dbReference type="Pfam" id="PF00534">
    <property type="entry name" value="Glycos_transf_1"/>
    <property type="match status" value="1"/>
</dbReference>
<accession>A0A1F5TPX6</accession>
<feature type="domain" description="Glycosyl transferase family 1" evidence="1">
    <location>
        <begin position="182"/>
        <end position="349"/>
    </location>
</feature>
<gene>
    <name evidence="3" type="ORF">A2531_03985</name>
</gene>
<feature type="domain" description="Glycosyltransferase subfamily 4-like N-terminal" evidence="2">
    <location>
        <begin position="15"/>
        <end position="177"/>
    </location>
</feature>
<dbReference type="PANTHER" id="PTHR45947:SF3">
    <property type="entry name" value="SULFOQUINOVOSYL TRANSFERASE SQD2"/>
    <property type="match status" value="1"/>
</dbReference>
<proteinExistence type="predicted"/>
<dbReference type="SUPFAM" id="SSF53756">
    <property type="entry name" value="UDP-Glycosyltransferase/glycogen phosphorylase"/>
    <property type="match status" value="1"/>
</dbReference>
<dbReference type="EMBL" id="MFGO01000018">
    <property type="protein sequence ID" value="OGF40897.1"/>
    <property type="molecule type" value="Genomic_DNA"/>
</dbReference>
<dbReference type="InterPro" id="IPR028098">
    <property type="entry name" value="Glyco_trans_4-like_N"/>
</dbReference>
<evidence type="ECO:0000259" key="1">
    <source>
        <dbReference type="Pfam" id="PF00534"/>
    </source>
</evidence>
<dbReference type="Gene3D" id="3.40.50.2000">
    <property type="entry name" value="Glycogen Phosphorylase B"/>
    <property type="match status" value="2"/>
</dbReference>
<name>A0A1F5TPX6_9BACT</name>
<dbReference type="Proteomes" id="UP000177579">
    <property type="component" value="Unassembled WGS sequence"/>
</dbReference>
<evidence type="ECO:0000259" key="2">
    <source>
        <dbReference type="Pfam" id="PF13439"/>
    </source>
</evidence>
<dbReference type="CDD" id="cd03801">
    <property type="entry name" value="GT4_PimA-like"/>
    <property type="match status" value="1"/>
</dbReference>
<dbReference type="AlphaFoldDB" id="A0A1F5TPX6"/>
<dbReference type="Pfam" id="PF13439">
    <property type="entry name" value="Glyco_transf_4"/>
    <property type="match status" value="1"/>
</dbReference>
<evidence type="ECO:0000313" key="4">
    <source>
        <dbReference type="Proteomes" id="UP000177579"/>
    </source>
</evidence>
<dbReference type="GO" id="GO:0016757">
    <property type="term" value="F:glycosyltransferase activity"/>
    <property type="evidence" value="ECO:0007669"/>
    <property type="project" value="InterPro"/>
</dbReference>
<protein>
    <recommendedName>
        <fullName evidence="5">Glycosyl transferase family 1 domain-containing protein</fullName>
    </recommendedName>
</protein>
<organism evidence="3 4">
    <name type="scientific">Candidatus Falkowbacteria bacterium RIFOXYD2_FULL_34_120</name>
    <dbReference type="NCBI Taxonomy" id="1798007"/>
    <lineage>
        <taxon>Bacteria</taxon>
        <taxon>Candidatus Falkowiibacteriota</taxon>
    </lineage>
</organism>
<dbReference type="InterPro" id="IPR001296">
    <property type="entry name" value="Glyco_trans_1"/>
</dbReference>
<evidence type="ECO:0000313" key="3">
    <source>
        <dbReference type="EMBL" id="OGF40897.1"/>
    </source>
</evidence>
<dbReference type="InterPro" id="IPR050194">
    <property type="entry name" value="Glycosyltransferase_grp1"/>
</dbReference>
<comment type="caution">
    <text evidence="3">The sequence shown here is derived from an EMBL/GenBank/DDBJ whole genome shotgun (WGS) entry which is preliminary data.</text>
</comment>
<sequence>MKIAQIVCVYPPYKGGIGNVCQNFALNLKNLGHEVTVFTPDYHQKNQIKHEVDIEKIKTFGRFGNGAFVPELLFKLKNFDIIHLHYPFFGGAEIVWLYKKINKKNKLVIHYHMDVFDLSDLARILSIPSKLIFNSLFEMADAITCASKDYIKNSSIKGIYKEHENKFYEIPFGVDLDKFRVQKNKKTENTKKILFVGGLDRAHYFKGLSVLFKALADIKLDGFGWGLDVVGSGNFKNKYRRETEELGIGNNVCFLGDISNDALPDIYNQADLLILPSIDKSEAFGLVLLEAMASGVPVIASSLPGVRTVFEDGRQGFFAAPGDKKDLKNKIIKILENDKLIMEMGERGRILVEEKYNWMLIAKKLENLYEGLCYK</sequence>
<evidence type="ECO:0008006" key="5">
    <source>
        <dbReference type="Google" id="ProtNLM"/>
    </source>
</evidence>
<reference evidence="3 4" key="1">
    <citation type="journal article" date="2016" name="Nat. Commun.">
        <title>Thousands of microbial genomes shed light on interconnected biogeochemical processes in an aquifer system.</title>
        <authorList>
            <person name="Anantharaman K."/>
            <person name="Brown C.T."/>
            <person name="Hug L.A."/>
            <person name="Sharon I."/>
            <person name="Castelle C.J."/>
            <person name="Probst A.J."/>
            <person name="Thomas B.C."/>
            <person name="Singh A."/>
            <person name="Wilkins M.J."/>
            <person name="Karaoz U."/>
            <person name="Brodie E.L."/>
            <person name="Williams K.H."/>
            <person name="Hubbard S.S."/>
            <person name="Banfield J.F."/>
        </authorList>
    </citation>
    <scope>NUCLEOTIDE SEQUENCE [LARGE SCALE GENOMIC DNA]</scope>
</reference>
<dbReference type="PANTHER" id="PTHR45947">
    <property type="entry name" value="SULFOQUINOVOSYL TRANSFERASE SQD2"/>
    <property type="match status" value="1"/>
</dbReference>